<proteinExistence type="predicted"/>
<dbReference type="Proteomes" id="UP000734823">
    <property type="component" value="Unassembled WGS sequence"/>
</dbReference>
<sequence length="285" mass="31960">MLTRHPRYGDPLRDDPAETTRPRLDDRVIHAAHNRLTTRDRWLLALLHEHRTLTSHQIAELAFGHHSAANRRLLLLYRLRAVDRFRPFTRTGSAPWHYVLGDTGAIILAAQAGMTVGEFGYRRADALAIARSSQLAHLVGVNGFFTALAAHARHHSDTDLLAWWPEHRCATAWGPTVQPDGFGRWTEHGRQIDFFLEHDTGTETLHRVASKIPRYTRLATTTAITTPVVIWLHSTAREIELHKLIRSTPIPIATAASSPTDTPAGPIWQLVGRSDRVRLAELATG</sequence>
<feature type="compositionally biased region" description="Basic and acidic residues" evidence="1">
    <location>
        <begin position="7"/>
        <end position="23"/>
    </location>
</feature>
<keyword evidence="3" id="KW-1185">Reference proteome</keyword>
<comment type="caution">
    <text evidence="2">The sequence shown here is derived from an EMBL/GenBank/DDBJ whole genome shotgun (WGS) entry which is preliminary data.</text>
</comment>
<reference evidence="2 3" key="1">
    <citation type="submission" date="2020-06" db="EMBL/GenBank/DDBJ databases">
        <title>Actinokineospora xiongansis sp. nov., isolated from soil of Baiyangdian.</title>
        <authorList>
            <person name="Zhang X."/>
        </authorList>
    </citation>
    <scope>NUCLEOTIDE SEQUENCE [LARGE SCALE GENOMIC DNA]</scope>
    <source>
        <strain evidence="2 3">HBU206404</strain>
    </source>
</reference>
<dbReference type="EMBL" id="JABVED010000028">
    <property type="protein sequence ID" value="MBC6451346.1"/>
    <property type="molecule type" value="Genomic_DNA"/>
</dbReference>
<dbReference type="InterPro" id="IPR025855">
    <property type="entry name" value="Replic_Relax"/>
</dbReference>
<organism evidence="2 3">
    <name type="scientific">Actinokineospora xionganensis</name>
    <dbReference type="NCBI Taxonomy" id="2684470"/>
    <lineage>
        <taxon>Bacteria</taxon>
        <taxon>Bacillati</taxon>
        <taxon>Actinomycetota</taxon>
        <taxon>Actinomycetes</taxon>
        <taxon>Pseudonocardiales</taxon>
        <taxon>Pseudonocardiaceae</taxon>
        <taxon>Actinokineospora</taxon>
    </lineage>
</organism>
<feature type="region of interest" description="Disordered" evidence="1">
    <location>
        <begin position="1"/>
        <end position="23"/>
    </location>
</feature>
<dbReference type="RefSeq" id="WP_187224421.1">
    <property type="nucleotide sequence ID" value="NZ_JABVED010000028.1"/>
</dbReference>
<evidence type="ECO:0000256" key="1">
    <source>
        <dbReference type="SAM" id="MobiDB-lite"/>
    </source>
</evidence>
<name>A0ABR7LF61_9PSEU</name>
<gene>
    <name evidence="2" type="ORF">GPZ80_29725</name>
</gene>
<dbReference type="Pfam" id="PF13814">
    <property type="entry name" value="Replic_Relax"/>
    <property type="match status" value="1"/>
</dbReference>
<evidence type="ECO:0000313" key="2">
    <source>
        <dbReference type="EMBL" id="MBC6451346.1"/>
    </source>
</evidence>
<evidence type="ECO:0000313" key="3">
    <source>
        <dbReference type="Proteomes" id="UP000734823"/>
    </source>
</evidence>
<protein>
    <submittedName>
        <fullName evidence="2">Replication-relaxation family protein</fullName>
    </submittedName>
</protein>
<accession>A0ABR7LF61</accession>